<reference evidence="2 3" key="1">
    <citation type="submission" date="2018-06" db="EMBL/GenBank/DDBJ databases">
        <authorList>
            <consortium name="Pathogen Informatics"/>
            <person name="Doyle S."/>
        </authorList>
    </citation>
    <scope>NUCLEOTIDE SEQUENCE [LARGE SCALE GENOMIC DNA]</scope>
    <source>
        <strain evidence="2 3">NCTC11807</strain>
    </source>
</reference>
<dbReference type="GO" id="GO:0008233">
    <property type="term" value="F:peptidase activity"/>
    <property type="evidence" value="ECO:0007669"/>
    <property type="project" value="UniProtKB-KW"/>
</dbReference>
<dbReference type="EC" id="3.2.-.-" evidence="2"/>
<evidence type="ECO:0000313" key="3">
    <source>
        <dbReference type="Proteomes" id="UP000255425"/>
    </source>
</evidence>
<proteinExistence type="predicted"/>
<gene>
    <name evidence="2" type="primary">ydeA</name>
    <name evidence="2" type="ORF">NCTC11807_00243</name>
</gene>
<dbReference type="AlphaFoldDB" id="A0A380GZF4"/>
<dbReference type="SUPFAM" id="SSF52317">
    <property type="entry name" value="Class I glutamine amidotransferase-like"/>
    <property type="match status" value="1"/>
</dbReference>
<dbReference type="Proteomes" id="UP000255425">
    <property type="component" value="Unassembled WGS sequence"/>
</dbReference>
<keyword evidence="2" id="KW-0326">Glycosidase</keyword>
<dbReference type="InterPro" id="IPR029062">
    <property type="entry name" value="Class_I_gatase-like"/>
</dbReference>
<dbReference type="EMBL" id="UHDZ01000001">
    <property type="protein sequence ID" value="SUM67627.1"/>
    <property type="molecule type" value="Genomic_DNA"/>
</dbReference>
<feature type="domain" description="DJ-1/PfpI" evidence="1">
    <location>
        <begin position="3"/>
        <end position="156"/>
    </location>
</feature>
<keyword evidence="2" id="KW-0645">Protease</keyword>
<dbReference type="GeneID" id="63935227"/>
<dbReference type="GO" id="GO:0006508">
    <property type="term" value="P:proteolysis"/>
    <property type="evidence" value="ECO:0007669"/>
    <property type="project" value="UniProtKB-KW"/>
</dbReference>
<dbReference type="RefSeq" id="WP_232619712.1">
    <property type="nucleotide sequence ID" value="NZ_CP066042.1"/>
</dbReference>
<protein>
    <submittedName>
        <fullName evidence="2">Putative intracellular protease</fullName>
        <ecNumber evidence="2">3.2.-.-</ecNumber>
    </submittedName>
</protein>
<sequence length="189" mass="22044">MLDEYADWKSCYLSPILNRSNEWSVQTVSISDSVISLGGFYTKIDTNHNEINPKYDLLLLIGGSSWFTENKTLYDFIQEAFNLNKNAGAICSAVDYLAKHVFLNHYQHTGNSIEIFRQFPKYNSHHNFQPEQIIQDKHFITANGTATLDFTEYVLKTIHFDTAENIKKQIFMNKYGFYEYCKRFGNPYT</sequence>
<keyword evidence="3" id="KW-1185">Reference proteome</keyword>
<dbReference type="InterPro" id="IPR002818">
    <property type="entry name" value="DJ-1/PfpI"/>
</dbReference>
<organism evidence="2 3">
    <name type="scientific">Staphylococcus saccharolyticus</name>
    <dbReference type="NCBI Taxonomy" id="33028"/>
    <lineage>
        <taxon>Bacteria</taxon>
        <taxon>Bacillati</taxon>
        <taxon>Bacillota</taxon>
        <taxon>Bacilli</taxon>
        <taxon>Bacillales</taxon>
        <taxon>Staphylococcaceae</taxon>
        <taxon>Staphylococcus</taxon>
    </lineage>
</organism>
<dbReference type="Gene3D" id="3.40.50.880">
    <property type="match status" value="1"/>
</dbReference>
<evidence type="ECO:0000259" key="1">
    <source>
        <dbReference type="Pfam" id="PF01965"/>
    </source>
</evidence>
<name>A0A380GZF4_9STAP</name>
<keyword evidence="2" id="KW-0378">Hydrolase</keyword>
<evidence type="ECO:0000313" key="2">
    <source>
        <dbReference type="EMBL" id="SUM67627.1"/>
    </source>
</evidence>
<accession>A0A380GZF4</accession>
<dbReference type="Pfam" id="PF01965">
    <property type="entry name" value="DJ-1_PfpI"/>
    <property type="match status" value="1"/>
</dbReference>
<dbReference type="GO" id="GO:0016798">
    <property type="term" value="F:hydrolase activity, acting on glycosyl bonds"/>
    <property type="evidence" value="ECO:0007669"/>
    <property type="project" value="UniProtKB-KW"/>
</dbReference>